<dbReference type="InParanoid" id="V5GB03"/>
<dbReference type="PANTHER" id="PTHR42760:SF111">
    <property type="entry name" value="3-OXOACYL-(ACYL-CARRIER-PROTEIN) REDUCTASE (AFU_ORTHOLOGUE AFUA_1G10100)"/>
    <property type="match status" value="1"/>
</dbReference>
<accession>V5GB03</accession>
<dbReference type="OrthoDB" id="47007at2759"/>
<evidence type="ECO:0000313" key="7">
    <source>
        <dbReference type="Proteomes" id="UP000018001"/>
    </source>
</evidence>
<dbReference type="SUPFAM" id="SSF51735">
    <property type="entry name" value="NAD(P)-binding Rossmann-fold domains"/>
    <property type="match status" value="1"/>
</dbReference>
<evidence type="ECO:0000256" key="5">
    <source>
        <dbReference type="SAM" id="MobiDB-lite"/>
    </source>
</evidence>
<sequence>METFVRDGSHQPRVLEGKLAIVTGGVRGESPGHRKSRDADSLRKPPGIGAAISRNLASKGCSIVLNYKTPASDSLAAALVSEIESEYKVRSIGVMEDITEEKGCAALVDTARKRFSHPETGQFQIDIIINNAAIAILAPLGSIKVEDFHRVQTTNVLGPILLMQACLPYLPHDRSGRVVNISSIGSSVGETLQTIYAASKGGLEAMTRVWARELGERATVNVVNPGPVMTDMYLRQPMKVKKSLALWNPVTPLSKVNEHDSTEVQNMGRELGGRAAYDWEVAGVVGMLCTPDARWTTGSVISANGGLRFSY</sequence>
<dbReference type="Gene3D" id="3.40.50.720">
    <property type="entry name" value="NAD(P)-binding Rossmann-like Domain"/>
    <property type="match status" value="1"/>
</dbReference>
<keyword evidence="3" id="KW-0560">Oxidoreductase</keyword>
<dbReference type="InterPro" id="IPR002347">
    <property type="entry name" value="SDR_fam"/>
</dbReference>
<dbReference type="GO" id="GO:0016616">
    <property type="term" value="F:oxidoreductase activity, acting on the CH-OH group of donors, NAD or NADP as acceptor"/>
    <property type="evidence" value="ECO:0007669"/>
    <property type="project" value="TreeGrafter"/>
</dbReference>
<comment type="similarity">
    <text evidence="1 4">Belongs to the short-chain dehydrogenases/reductases (SDR) family.</text>
</comment>
<evidence type="ECO:0000256" key="4">
    <source>
        <dbReference type="RuleBase" id="RU000363"/>
    </source>
</evidence>
<dbReference type="Proteomes" id="UP000018001">
    <property type="component" value="Unassembled WGS sequence"/>
</dbReference>
<dbReference type="PANTHER" id="PTHR42760">
    <property type="entry name" value="SHORT-CHAIN DEHYDROGENASES/REDUCTASES FAMILY MEMBER"/>
    <property type="match status" value="1"/>
</dbReference>
<dbReference type="EMBL" id="BAUL01000285">
    <property type="protein sequence ID" value="GAD99226.1"/>
    <property type="molecule type" value="Genomic_DNA"/>
</dbReference>
<dbReference type="GO" id="GO:0048038">
    <property type="term" value="F:quinone binding"/>
    <property type="evidence" value="ECO:0007669"/>
    <property type="project" value="TreeGrafter"/>
</dbReference>
<dbReference type="Pfam" id="PF00106">
    <property type="entry name" value="adh_short"/>
    <property type="match status" value="1"/>
</dbReference>
<keyword evidence="2" id="KW-0521">NADP</keyword>
<dbReference type="InterPro" id="IPR020904">
    <property type="entry name" value="Sc_DH/Rdtase_CS"/>
</dbReference>
<comment type="caution">
    <text evidence="6">The sequence shown here is derived from an EMBL/GenBank/DDBJ whole genome shotgun (WGS) entry which is preliminary data.</text>
</comment>
<evidence type="ECO:0000313" key="6">
    <source>
        <dbReference type="EMBL" id="GAD99226.1"/>
    </source>
</evidence>
<dbReference type="eggNOG" id="KOG0725">
    <property type="taxonomic scope" value="Eukaryota"/>
</dbReference>
<evidence type="ECO:0000256" key="1">
    <source>
        <dbReference type="ARBA" id="ARBA00006484"/>
    </source>
</evidence>
<dbReference type="AlphaFoldDB" id="V5GB03"/>
<organism evidence="6 7">
    <name type="scientific">Byssochlamys spectabilis (strain No. 5 / NBRC 109023)</name>
    <name type="common">Paecilomyces variotii</name>
    <dbReference type="NCBI Taxonomy" id="1356009"/>
    <lineage>
        <taxon>Eukaryota</taxon>
        <taxon>Fungi</taxon>
        <taxon>Dikarya</taxon>
        <taxon>Ascomycota</taxon>
        <taxon>Pezizomycotina</taxon>
        <taxon>Eurotiomycetes</taxon>
        <taxon>Eurotiomycetidae</taxon>
        <taxon>Eurotiales</taxon>
        <taxon>Thermoascaceae</taxon>
        <taxon>Paecilomyces</taxon>
    </lineage>
</organism>
<dbReference type="HOGENOM" id="CLU_010194_1_3_1"/>
<dbReference type="GO" id="GO:0006633">
    <property type="term" value="P:fatty acid biosynthetic process"/>
    <property type="evidence" value="ECO:0007669"/>
    <property type="project" value="TreeGrafter"/>
</dbReference>
<dbReference type="PROSITE" id="PS00061">
    <property type="entry name" value="ADH_SHORT"/>
    <property type="match status" value="1"/>
</dbReference>
<dbReference type="PRINTS" id="PR00081">
    <property type="entry name" value="GDHRDH"/>
</dbReference>
<keyword evidence="7" id="KW-1185">Reference proteome</keyword>
<dbReference type="PRINTS" id="PR00080">
    <property type="entry name" value="SDRFAMILY"/>
</dbReference>
<dbReference type="FunFam" id="3.40.50.720:FF:000374">
    <property type="entry name" value="3-oxoacyl-(Acyl-carrier-protein) reductase"/>
    <property type="match status" value="1"/>
</dbReference>
<evidence type="ECO:0000256" key="3">
    <source>
        <dbReference type="ARBA" id="ARBA00023002"/>
    </source>
</evidence>
<protein>
    <submittedName>
        <fullName evidence="6">3-oxoacyl-acyl-carrier-protein reductase</fullName>
    </submittedName>
</protein>
<evidence type="ECO:0000256" key="2">
    <source>
        <dbReference type="ARBA" id="ARBA00022857"/>
    </source>
</evidence>
<proteinExistence type="inferred from homology"/>
<gene>
    <name evidence="6" type="ORF">PVAR5_7936</name>
</gene>
<feature type="region of interest" description="Disordered" evidence="5">
    <location>
        <begin position="25"/>
        <end position="45"/>
    </location>
</feature>
<reference evidence="7" key="1">
    <citation type="journal article" date="2014" name="Genome Announc.">
        <title>Draft genome sequence of the formaldehyde-resistant fungus Byssochlamys spectabilis No. 5 (anamorph Paecilomyces variotii No. 5) (NBRC109023).</title>
        <authorList>
            <person name="Oka T."/>
            <person name="Ekino K."/>
            <person name="Fukuda K."/>
            <person name="Nomura Y."/>
        </authorList>
    </citation>
    <scope>NUCLEOTIDE SEQUENCE [LARGE SCALE GENOMIC DNA]</scope>
    <source>
        <strain evidence="7">No. 5 / NBRC 109023</strain>
    </source>
</reference>
<name>V5GB03_BYSSN</name>
<dbReference type="InterPro" id="IPR036291">
    <property type="entry name" value="NAD(P)-bd_dom_sf"/>
</dbReference>